<dbReference type="Proteomes" id="UP000547209">
    <property type="component" value="Unassembled WGS sequence"/>
</dbReference>
<protein>
    <submittedName>
        <fullName evidence="1">Uncharacterized protein</fullName>
    </submittedName>
</protein>
<comment type="caution">
    <text evidence="1">The sequence shown here is derived from an EMBL/GenBank/DDBJ whole genome shotgun (WGS) entry which is preliminary data.</text>
</comment>
<reference evidence="1 2" key="1">
    <citation type="submission" date="2020-08" db="EMBL/GenBank/DDBJ databases">
        <title>Cohnella phylogeny.</title>
        <authorList>
            <person name="Dunlap C."/>
        </authorList>
    </citation>
    <scope>NUCLEOTIDE SEQUENCE [LARGE SCALE GENOMIC DNA]</scope>
    <source>
        <strain evidence="1 2">DSM 28246</strain>
    </source>
</reference>
<evidence type="ECO:0000313" key="1">
    <source>
        <dbReference type="EMBL" id="MBB6673427.1"/>
    </source>
</evidence>
<sequence length="157" mass="18099">MLRTFHQIKDKVDSFYLYDTAERHPSQFFVKENDQIRVVNERRIGEVYAKAGVDAPALDKWVQLEEPLQLKEVLKKGQGIPTGSQVTPALLKNHLSSYSFEVIIGQEILYFELKGQDKVSRLRLEKVPYVSQETKNMWLDQAAAPSKAAMRNMNLEM</sequence>
<accession>A0A7X0RTI5</accession>
<organism evidence="1 2">
    <name type="scientific">Cohnella nanjingensis</name>
    <dbReference type="NCBI Taxonomy" id="1387779"/>
    <lineage>
        <taxon>Bacteria</taxon>
        <taxon>Bacillati</taxon>
        <taxon>Bacillota</taxon>
        <taxon>Bacilli</taxon>
        <taxon>Bacillales</taxon>
        <taxon>Paenibacillaceae</taxon>
        <taxon>Cohnella</taxon>
    </lineage>
</organism>
<dbReference type="RefSeq" id="WP_185671292.1">
    <property type="nucleotide sequence ID" value="NZ_JACJVP010000039.1"/>
</dbReference>
<dbReference type="EMBL" id="JACJVP010000039">
    <property type="protein sequence ID" value="MBB6673427.1"/>
    <property type="molecule type" value="Genomic_DNA"/>
</dbReference>
<gene>
    <name evidence="1" type="ORF">H7C19_22360</name>
</gene>
<dbReference type="AlphaFoldDB" id="A0A7X0RTI5"/>
<keyword evidence="2" id="KW-1185">Reference proteome</keyword>
<name>A0A7X0RTI5_9BACL</name>
<evidence type="ECO:0000313" key="2">
    <source>
        <dbReference type="Proteomes" id="UP000547209"/>
    </source>
</evidence>
<proteinExistence type="predicted"/>